<protein>
    <submittedName>
        <fullName evidence="1">Uncharacterized protein</fullName>
    </submittedName>
</protein>
<name>A0A0F2DST2_9STRE</name>
<sequence>MKEFCYENLLDEKQSKRIVRRLIYTFFKGNIRKKKIMVNGNLKDKTYFIFKRPFHLGEGKLCTPIKICDLFPIDELYILRHYNYKDQTTPVFLAPSTQISSDLEDLDSLCFYEYSYIFDKNFSRCFFITDSTTLENGKIVPILQIFEPI</sequence>
<dbReference type="Proteomes" id="UP000033489">
    <property type="component" value="Unassembled WGS sequence"/>
</dbReference>
<proteinExistence type="predicted"/>
<evidence type="ECO:0000313" key="2">
    <source>
        <dbReference type="Proteomes" id="UP000033489"/>
    </source>
</evidence>
<comment type="caution">
    <text evidence="1">The sequence shown here is derived from an EMBL/GenBank/DDBJ whole genome shotgun (WGS) entry which is preliminary data.</text>
</comment>
<dbReference type="OrthoDB" id="9787225at2"/>
<accession>A0A0F2DST2</accession>
<dbReference type="EMBL" id="JYGT01000010">
    <property type="protein sequence ID" value="KJQ73998.1"/>
    <property type="molecule type" value="Genomic_DNA"/>
</dbReference>
<gene>
    <name evidence="1" type="ORF">TZ94_01519</name>
</gene>
<dbReference type="RefSeq" id="WP_045615696.1">
    <property type="nucleotide sequence ID" value="NZ_JYGT01000010.1"/>
</dbReference>
<dbReference type="PATRIC" id="fig|28037.216.peg.1472"/>
<reference evidence="1 2" key="1">
    <citation type="submission" date="2015-02" db="EMBL/GenBank/DDBJ databases">
        <title>Evolution of amylase-binding proteins of oral streptococcal species.</title>
        <authorList>
            <person name="Haase E.M."/>
        </authorList>
    </citation>
    <scope>NUCLEOTIDE SEQUENCE [LARGE SCALE GENOMIC DNA]</scope>
    <source>
        <strain evidence="1 2">UC921A</strain>
    </source>
</reference>
<dbReference type="AlphaFoldDB" id="A0A0F2DST2"/>
<evidence type="ECO:0000313" key="1">
    <source>
        <dbReference type="EMBL" id="KJQ73998.1"/>
    </source>
</evidence>
<organism evidence="1 2">
    <name type="scientific">Streptococcus infantis</name>
    <dbReference type="NCBI Taxonomy" id="68892"/>
    <lineage>
        <taxon>Bacteria</taxon>
        <taxon>Bacillati</taxon>
        <taxon>Bacillota</taxon>
        <taxon>Bacilli</taxon>
        <taxon>Lactobacillales</taxon>
        <taxon>Streptococcaceae</taxon>
        <taxon>Streptococcus</taxon>
    </lineage>
</organism>